<accession>A0A552F3S1</accession>
<feature type="region of interest" description="Disordered" evidence="1">
    <location>
        <begin position="20"/>
        <end position="39"/>
    </location>
</feature>
<evidence type="ECO:0000256" key="1">
    <source>
        <dbReference type="SAM" id="MobiDB-lite"/>
    </source>
</evidence>
<evidence type="ECO:0000313" key="3">
    <source>
        <dbReference type="Proteomes" id="UP000317708"/>
    </source>
</evidence>
<reference evidence="2 3" key="1">
    <citation type="submission" date="2019-01" db="EMBL/GenBank/DDBJ databases">
        <title>Coherence of Microcystis species and biogeography revealed through population genomics.</title>
        <authorList>
            <person name="Perez-Carrascal O.M."/>
            <person name="Terrat Y."/>
            <person name="Giani A."/>
            <person name="Fortin N."/>
            <person name="Tromas N."/>
            <person name="Shapiro B.J."/>
        </authorList>
    </citation>
    <scope>NUCLEOTIDE SEQUENCE [LARGE SCALE GENOMIC DNA]</scope>
    <source>
        <strain evidence="2">Ma_MB_S_20031200_S102</strain>
    </source>
</reference>
<gene>
    <name evidence="2" type="ORF">EWV92_03440</name>
</gene>
<dbReference type="AlphaFoldDB" id="A0A552F3S1"/>
<comment type="caution">
    <text evidence="2">The sequence shown here is derived from an EMBL/GenBank/DDBJ whole genome shotgun (WGS) entry which is preliminary data.</text>
</comment>
<organism evidence="2 3">
    <name type="scientific">Microcystis aeruginosa Ma_MB_S_20031200_S102</name>
    <dbReference type="NCBI Taxonomy" id="2486254"/>
    <lineage>
        <taxon>Bacteria</taxon>
        <taxon>Bacillati</taxon>
        <taxon>Cyanobacteriota</taxon>
        <taxon>Cyanophyceae</taxon>
        <taxon>Oscillatoriophycideae</taxon>
        <taxon>Chroococcales</taxon>
        <taxon>Microcystaceae</taxon>
        <taxon>Microcystis</taxon>
    </lineage>
</organism>
<dbReference type="EMBL" id="SFBI01000037">
    <property type="protein sequence ID" value="TRU41351.1"/>
    <property type="molecule type" value="Genomic_DNA"/>
</dbReference>
<sequence length="63" mass="6752">MTSKSAGLCSNRGGKLGTFSLKIDKTPHPTPHTLHPTPYLKTLRDSKTSVLIKIPTKPIAIVG</sequence>
<evidence type="ECO:0000313" key="2">
    <source>
        <dbReference type="EMBL" id="TRU41351.1"/>
    </source>
</evidence>
<proteinExistence type="predicted"/>
<protein>
    <submittedName>
        <fullName evidence="2">Uncharacterized protein</fullName>
    </submittedName>
</protein>
<dbReference type="Proteomes" id="UP000317708">
    <property type="component" value="Unassembled WGS sequence"/>
</dbReference>
<name>A0A552F3S1_MICAE</name>